<dbReference type="OrthoDB" id="982725at2"/>
<organism evidence="3 4">
    <name type="scientific">Trinickia dabaoshanensis</name>
    <dbReference type="NCBI Taxonomy" id="564714"/>
    <lineage>
        <taxon>Bacteria</taxon>
        <taxon>Pseudomonadati</taxon>
        <taxon>Pseudomonadota</taxon>
        <taxon>Betaproteobacteria</taxon>
        <taxon>Burkholderiales</taxon>
        <taxon>Burkholderiaceae</taxon>
        <taxon>Trinickia</taxon>
    </lineage>
</organism>
<feature type="transmembrane region" description="Helical" evidence="2">
    <location>
        <begin position="205"/>
        <end position="224"/>
    </location>
</feature>
<accession>A0A2N7VHU5</accession>
<evidence type="ECO:0000256" key="1">
    <source>
        <dbReference type="SAM" id="MobiDB-lite"/>
    </source>
</evidence>
<feature type="transmembrane region" description="Helical" evidence="2">
    <location>
        <begin position="124"/>
        <end position="144"/>
    </location>
</feature>
<gene>
    <name evidence="3" type="ORF">C0Z18_22520</name>
</gene>
<dbReference type="EMBL" id="PNYA01000023">
    <property type="protein sequence ID" value="PMS16722.1"/>
    <property type="molecule type" value="Genomic_DNA"/>
</dbReference>
<protein>
    <submittedName>
        <fullName evidence="3">Uncharacterized protein</fullName>
    </submittedName>
</protein>
<dbReference type="AlphaFoldDB" id="A0A2N7VHU5"/>
<keyword evidence="2" id="KW-1133">Transmembrane helix</keyword>
<reference evidence="3 4" key="1">
    <citation type="submission" date="2018-01" db="EMBL/GenBank/DDBJ databases">
        <title>Whole genome analyses suggest that Burkholderia sensu lato contains two further novel genera in the rhizoxinica-symbiotica group Mycetohabitans gen. nov., and Trinickia gen. nov.: implications for the evolution of diazotrophy and nodulation in the Burkholderiaceae.</title>
        <authorList>
            <person name="Estrada-de los Santos P."/>
            <person name="Palmer M."/>
            <person name="Chavez-Ramirez B."/>
            <person name="Beukes C."/>
            <person name="Steenkamp E.T."/>
            <person name="Hirsch A.M."/>
            <person name="Manyaka P."/>
            <person name="Maluk M."/>
            <person name="Lafos M."/>
            <person name="Crook M."/>
            <person name="Gross E."/>
            <person name="Simon M.F."/>
            <person name="Bueno dos Reis Junior F."/>
            <person name="Poole P.S."/>
            <person name="Venter S.N."/>
            <person name="James E.K."/>
        </authorList>
    </citation>
    <scope>NUCLEOTIDE SEQUENCE [LARGE SCALE GENOMIC DNA]</scope>
    <source>
        <strain evidence="3 4">GIMN1.004</strain>
    </source>
</reference>
<keyword evidence="4" id="KW-1185">Reference proteome</keyword>
<name>A0A2N7VHU5_9BURK</name>
<keyword evidence="2" id="KW-0472">Membrane</keyword>
<evidence type="ECO:0000256" key="2">
    <source>
        <dbReference type="SAM" id="Phobius"/>
    </source>
</evidence>
<dbReference type="Proteomes" id="UP000235616">
    <property type="component" value="Unassembled WGS sequence"/>
</dbReference>
<evidence type="ECO:0000313" key="3">
    <source>
        <dbReference type="EMBL" id="PMS16722.1"/>
    </source>
</evidence>
<sequence length="352" mass="37266">MHLPLFLFRARERGASLPAALESPDPNDTLDAQLRNECDAMARFALRHGLPVAPESIADLARLISADTPSPAPAADEPDARHRLAALHGKLAAVIAPATPHAVLLLDSHYRKAHPLAWLGPVPLIRLLSIAAIAFLVAVIATGLSPDVSAKNIEQGFLTASGTSLLWNTLFLIFCAGLGASFAALFQAHRYIADATYDPRYDASYGARLILGVIAGLILVEMLPRDLFDSGGMRSFGKPALAMLGGFSATAVHRLLQRLVDTLDALVKGDPAAGIAAMRSAERAQTAQTRAQMQSEIAASLVELQQALDDTASTDDVKRRLAALTRTMLGAEPIRGGAARSNPSSPVEAKAR</sequence>
<evidence type="ECO:0000313" key="4">
    <source>
        <dbReference type="Proteomes" id="UP000235616"/>
    </source>
</evidence>
<feature type="transmembrane region" description="Helical" evidence="2">
    <location>
        <begin position="165"/>
        <end position="185"/>
    </location>
</feature>
<feature type="region of interest" description="Disordered" evidence="1">
    <location>
        <begin position="332"/>
        <end position="352"/>
    </location>
</feature>
<comment type="caution">
    <text evidence="3">The sequence shown here is derived from an EMBL/GenBank/DDBJ whole genome shotgun (WGS) entry which is preliminary data.</text>
</comment>
<proteinExistence type="predicted"/>
<dbReference type="RefSeq" id="WP_102647769.1">
    <property type="nucleotide sequence ID" value="NZ_PNYA01000023.1"/>
</dbReference>
<keyword evidence="2" id="KW-0812">Transmembrane</keyword>